<sequence length="1237" mass="140429">MIFQDAAREEGQDGPTERVDYAMYLAKKRLLEDVAYNRYHFAADETRSVKDDRRCDFEIVDITFTRRKQQTKPVQEDEERDKSELSVHLEGLEQDWKGHLKIHKKQILHEIWTDPRDPAMGRMLAAQKITNIQGHNLIDRINAAMDAMARELFENVKATYSKIYQNGMFTTDQTITRLLSSFKIEMRNVITCDSVRQKVLLECMEEVFGASEQHMGSGMTLQRFKLEALERMLESRNMAPNSSRDFNERRFQAVCDQIEEFVWSTQSHLLSFCGLNSDASVKTLRKILTLICRIPFLELVPLPFKAEMAKSSVLRHMGPNEKVVCHDVIAQNIFMLLEGRVDSTEYSQGAMMSRGADDYVVVGDVDVILSQTGGVDVVTATPVTVAVLSKHDTETILKQSFHPTSLLDKSRKGHNVANLHLAARPHKKLNHSPDHIRPSNSMGHIAKVAKALRPPRFHREHVKQARCASSRQFTQSYIQSRREAEAQTNDTTANLESPSSNNESLSHKDSNSDSGPPLADQEIAETKTDLQTTTRPPFEFFPSFPDRFHVDELTILFMSSRPFPMDAMRLTDIGPPCPESPSFVIPPRVQIDTAVLLMDQLQLLCKSSGGIEARRHSLESVMSHSMVSRPLDQEDDEQLEALAPLSLIAFADGRKKVTAAAVKGQKAPFASVSLFCPDWSKPIRDYSAPSSEERSPLEDDVAWLAAATQAVGDDDDNNNQPTKAHSPVKVIQQPLDTTTSENSSDISTKPLTYRKDNMSSSPSRAKLRAMSVEPERIVEEQNQEECADESAHKTFETAEIASTRLFIADVHDNPILNESDVDNDTKHVFKIESKRESKTIREPSRRLTPDASSAEKSLTRKDVYRKVVKQITQSAPSEMDPNQHLKQLEIEEKLQEELGKATLEEGKPCPWRIKLQQRMETVLTALELSARKKLQIVMKYTQTKYSSKLEGALDLWEKAVNCIMDREATLKRVYEFELVASDPRRLFQTISTLRLKEQRQRDRLFLLLNNHTKFCKAILEELNQKYHDVIFYRDRPYLAKMEHDYTELLYDLEQVRIRTYFGGVNPIVPVTEDASLDPTLETQIQHQSDALQLNSPCNVPPTASSTADVPISTNTQLSLPKPRDSTSGFASPNVAISVEIKRQNNSSLIYNKEGYHGHLKRIVKERGDAALQALKDDLHRKHLEEIAAQAQEKLELAQEKINRRRQPTRPPQPKPKQKSMQESLAEMLGKLRPTKPQ</sequence>
<evidence type="ECO:0000313" key="3">
    <source>
        <dbReference type="Proteomes" id="UP000481153"/>
    </source>
</evidence>
<evidence type="ECO:0000313" key="2">
    <source>
        <dbReference type="EMBL" id="KAF0730815.1"/>
    </source>
</evidence>
<name>A0A6G0WTN9_9STRA</name>
<feature type="compositionally biased region" description="Polar residues" evidence="1">
    <location>
        <begin position="1097"/>
        <end position="1118"/>
    </location>
</feature>
<feature type="compositionally biased region" description="Polar residues" evidence="1">
    <location>
        <begin position="467"/>
        <end position="479"/>
    </location>
</feature>
<dbReference type="InterPro" id="IPR037383">
    <property type="entry name" value="CCDC87"/>
</dbReference>
<organism evidence="2 3">
    <name type="scientific">Aphanomyces euteiches</name>
    <dbReference type="NCBI Taxonomy" id="100861"/>
    <lineage>
        <taxon>Eukaryota</taxon>
        <taxon>Sar</taxon>
        <taxon>Stramenopiles</taxon>
        <taxon>Oomycota</taxon>
        <taxon>Saprolegniomycetes</taxon>
        <taxon>Saprolegniales</taxon>
        <taxon>Verrucalvaceae</taxon>
        <taxon>Aphanomyces</taxon>
    </lineage>
</organism>
<dbReference type="Proteomes" id="UP000481153">
    <property type="component" value="Unassembled WGS sequence"/>
</dbReference>
<dbReference type="AlphaFoldDB" id="A0A6G0WTN9"/>
<dbReference type="PANTHER" id="PTHR16078:SF1">
    <property type="entry name" value="COILED-COIL DOMAIN-CONTAINING PROTEIN 87"/>
    <property type="match status" value="1"/>
</dbReference>
<dbReference type="PANTHER" id="PTHR16078">
    <property type="entry name" value="COILED-COIL DOMAIN-CONTAINING PROTEIN 87"/>
    <property type="match status" value="1"/>
</dbReference>
<evidence type="ECO:0000256" key="1">
    <source>
        <dbReference type="SAM" id="MobiDB-lite"/>
    </source>
</evidence>
<dbReference type="InterPro" id="IPR014710">
    <property type="entry name" value="RmlC-like_jellyroll"/>
</dbReference>
<dbReference type="Gene3D" id="2.60.120.10">
    <property type="entry name" value="Jelly Rolls"/>
    <property type="match status" value="1"/>
</dbReference>
<feature type="compositionally biased region" description="Low complexity" evidence="1">
    <location>
        <begin position="494"/>
        <end position="504"/>
    </location>
</feature>
<evidence type="ECO:0008006" key="4">
    <source>
        <dbReference type="Google" id="ProtNLM"/>
    </source>
</evidence>
<feature type="region of interest" description="Disordered" evidence="1">
    <location>
        <begin position="834"/>
        <end position="857"/>
    </location>
</feature>
<dbReference type="Gene3D" id="1.20.58.1520">
    <property type="match status" value="1"/>
</dbReference>
<comment type="caution">
    <text evidence="2">The sequence shown here is derived from an EMBL/GenBank/DDBJ whole genome shotgun (WGS) entry which is preliminary data.</text>
</comment>
<keyword evidence="3" id="KW-1185">Reference proteome</keyword>
<feature type="region of interest" description="Disordered" evidence="1">
    <location>
        <begin position="1097"/>
        <end position="1130"/>
    </location>
</feature>
<feature type="compositionally biased region" description="Basic and acidic residues" evidence="1">
    <location>
        <begin position="834"/>
        <end position="848"/>
    </location>
</feature>
<dbReference type="InterPro" id="IPR018490">
    <property type="entry name" value="cNMP-bd_dom_sf"/>
</dbReference>
<protein>
    <recommendedName>
        <fullName evidence="4">Cyclic nucleotide-binding domain-containing protein</fullName>
    </recommendedName>
</protein>
<dbReference type="SUPFAM" id="SSF51206">
    <property type="entry name" value="cAMP-binding domain-like"/>
    <property type="match status" value="1"/>
</dbReference>
<dbReference type="VEuPathDB" id="FungiDB:AeMF1_016220"/>
<feature type="compositionally biased region" description="Polar residues" evidence="1">
    <location>
        <begin position="734"/>
        <end position="750"/>
    </location>
</feature>
<reference evidence="2 3" key="1">
    <citation type="submission" date="2019-07" db="EMBL/GenBank/DDBJ databases">
        <title>Genomics analysis of Aphanomyces spp. identifies a new class of oomycete effector associated with host adaptation.</title>
        <authorList>
            <person name="Gaulin E."/>
        </authorList>
    </citation>
    <scope>NUCLEOTIDE SEQUENCE [LARGE SCALE GENOMIC DNA]</scope>
    <source>
        <strain evidence="2 3">ATCC 201684</strain>
    </source>
</reference>
<accession>A0A6G0WTN9</accession>
<dbReference type="EMBL" id="VJMJ01000150">
    <property type="protein sequence ID" value="KAF0730815.1"/>
    <property type="molecule type" value="Genomic_DNA"/>
</dbReference>
<feature type="region of interest" description="Disordered" evidence="1">
    <location>
        <begin position="711"/>
        <end position="769"/>
    </location>
</feature>
<feature type="region of interest" description="Disordered" evidence="1">
    <location>
        <begin position="459"/>
        <end position="519"/>
    </location>
</feature>
<proteinExistence type="predicted"/>
<feature type="region of interest" description="Disordered" evidence="1">
    <location>
        <begin position="1194"/>
        <end position="1237"/>
    </location>
</feature>
<gene>
    <name evidence="2" type="ORF">Ae201684_011817</name>
</gene>